<keyword evidence="3" id="KW-1185">Reference proteome</keyword>
<dbReference type="Proteomes" id="UP001060112">
    <property type="component" value="Chromosome"/>
</dbReference>
<keyword evidence="1" id="KW-0812">Transmembrane</keyword>
<evidence type="ECO:0000256" key="1">
    <source>
        <dbReference type="SAM" id="Phobius"/>
    </source>
</evidence>
<evidence type="ECO:0000313" key="2">
    <source>
        <dbReference type="EMBL" id="UTY37881.1"/>
    </source>
</evidence>
<dbReference type="Pfam" id="PF07009">
    <property type="entry name" value="NusG_II"/>
    <property type="match status" value="1"/>
</dbReference>
<sequence length="116" mass="13535">MKKKDIIFIIGLCIVIGVIYLVYEFTQTQKGGKIEVYYHNELKETIDISKNQIYTFEGDYGTFHLEVKDYQYRAIDVECPNHDCEEEGWIQEGSSRKIICVPNNIYVVQADIAPKY</sequence>
<gene>
    <name evidence="2" type="ORF">NMU03_09095</name>
</gene>
<organism evidence="2 3">
    <name type="scientific">Allocoprobacillus halotolerans</name>
    <dbReference type="NCBI Taxonomy" id="2944914"/>
    <lineage>
        <taxon>Bacteria</taxon>
        <taxon>Bacillati</taxon>
        <taxon>Bacillota</taxon>
        <taxon>Erysipelotrichia</taxon>
        <taxon>Erysipelotrichales</taxon>
        <taxon>Erysipelotrichaceae</taxon>
        <taxon>Allocoprobacillus</taxon>
    </lineage>
</organism>
<proteinExistence type="predicted"/>
<dbReference type="EMBL" id="CP101620">
    <property type="protein sequence ID" value="UTY37881.1"/>
    <property type="molecule type" value="Genomic_DNA"/>
</dbReference>
<accession>A0ABY5HXV5</accession>
<protein>
    <submittedName>
        <fullName evidence="2">NusG domain II-containing protein</fullName>
    </submittedName>
</protein>
<evidence type="ECO:0000313" key="3">
    <source>
        <dbReference type="Proteomes" id="UP001060112"/>
    </source>
</evidence>
<dbReference type="InterPro" id="IPR038690">
    <property type="entry name" value="NusG_2_sf"/>
</dbReference>
<dbReference type="RefSeq" id="WP_290137826.1">
    <property type="nucleotide sequence ID" value="NZ_CP101620.1"/>
</dbReference>
<feature type="transmembrane region" description="Helical" evidence="1">
    <location>
        <begin position="6"/>
        <end position="23"/>
    </location>
</feature>
<name>A0ABY5HXV5_9FIRM</name>
<dbReference type="Gene3D" id="2.60.320.10">
    <property type="entry name" value="N-utilization substance G protein NusG, insert domain"/>
    <property type="match status" value="1"/>
</dbReference>
<keyword evidence="1" id="KW-1133">Transmembrane helix</keyword>
<reference evidence="2" key="1">
    <citation type="submission" date="2022-07" db="EMBL/GenBank/DDBJ databases">
        <title>Faecal culturing of patients with breast cancer.</title>
        <authorList>
            <person name="Teng N.M.Y."/>
            <person name="Kiu R."/>
            <person name="Evans R."/>
            <person name="Baker D.J."/>
            <person name="Zenner C."/>
            <person name="Robinson S.D."/>
            <person name="Hall L.J."/>
        </authorList>
    </citation>
    <scope>NUCLEOTIDE SEQUENCE</scope>
    <source>
        <strain evidence="2">LH1062</strain>
    </source>
</reference>
<keyword evidence="1" id="KW-0472">Membrane</keyword>